<keyword evidence="10" id="KW-1185">Reference proteome</keyword>
<dbReference type="SUPFAM" id="SSF51419">
    <property type="entry name" value="PLP-binding barrel"/>
    <property type="match status" value="1"/>
</dbReference>
<feature type="binding site" evidence="5 7">
    <location>
        <position position="309"/>
    </location>
    <ligand>
        <name>substrate</name>
    </ligand>
</feature>
<feature type="binding site" evidence="5 7">
    <location>
        <position position="137"/>
    </location>
    <ligand>
        <name>substrate</name>
    </ligand>
</feature>
<reference evidence="9 10" key="1">
    <citation type="submission" date="2016-10" db="EMBL/GenBank/DDBJ databases">
        <authorList>
            <person name="de Groot N.N."/>
        </authorList>
    </citation>
    <scope>NUCLEOTIDE SEQUENCE [LARGE SCALE GENOMIC DNA]</scope>
    <source>
        <strain evidence="9 10">DSM 18438</strain>
    </source>
</reference>
<dbReference type="Proteomes" id="UP000199058">
    <property type="component" value="Unassembled WGS sequence"/>
</dbReference>
<evidence type="ECO:0000313" key="10">
    <source>
        <dbReference type="Proteomes" id="UP000199058"/>
    </source>
</evidence>
<comment type="pathway">
    <text evidence="5">Amino-acid biosynthesis; D-alanine biosynthesis; D-alanine from L-alanine: step 1/1.</text>
</comment>
<dbReference type="Pfam" id="PF01168">
    <property type="entry name" value="Ala_racemase_N"/>
    <property type="match status" value="1"/>
</dbReference>
<dbReference type="EC" id="5.1.1.1" evidence="5"/>
<dbReference type="Pfam" id="PF00842">
    <property type="entry name" value="Ala_racemase_C"/>
    <property type="match status" value="1"/>
</dbReference>
<dbReference type="InterPro" id="IPR011079">
    <property type="entry name" value="Ala_racemase_C"/>
</dbReference>
<dbReference type="SUPFAM" id="SSF50621">
    <property type="entry name" value="Alanine racemase C-terminal domain-like"/>
    <property type="match status" value="1"/>
</dbReference>
<comment type="catalytic activity">
    <reaction evidence="1 5">
        <text>L-alanine = D-alanine</text>
        <dbReference type="Rhea" id="RHEA:20249"/>
        <dbReference type="ChEBI" id="CHEBI:57416"/>
        <dbReference type="ChEBI" id="CHEBI:57972"/>
        <dbReference type="EC" id="5.1.1.1"/>
    </reaction>
</comment>
<name>A0A1I1EVQ5_9GAMM</name>
<feature type="active site" description="Proton acceptor; specific for L-alanine" evidence="5">
    <location>
        <position position="261"/>
    </location>
</feature>
<gene>
    <name evidence="9" type="ORF">SAMN05660443_0789</name>
</gene>
<dbReference type="InterPro" id="IPR009006">
    <property type="entry name" value="Ala_racemase/Decarboxylase_C"/>
</dbReference>
<evidence type="ECO:0000256" key="3">
    <source>
        <dbReference type="ARBA" id="ARBA00022898"/>
    </source>
</evidence>
<dbReference type="GO" id="GO:0030632">
    <property type="term" value="P:D-alanine biosynthetic process"/>
    <property type="evidence" value="ECO:0007669"/>
    <property type="project" value="UniProtKB-UniRule"/>
</dbReference>
<feature type="domain" description="Alanine racemase C-terminal" evidence="8">
    <location>
        <begin position="240"/>
        <end position="364"/>
    </location>
</feature>
<evidence type="ECO:0000259" key="8">
    <source>
        <dbReference type="SMART" id="SM01005"/>
    </source>
</evidence>
<keyword evidence="3 5" id="KW-0663">Pyridoxal phosphate</keyword>
<dbReference type="GO" id="GO:0005829">
    <property type="term" value="C:cytosol"/>
    <property type="evidence" value="ECO:0007669"/>
    <property type="project" value="TreeGrafter"/>
</dbReference>
<evidence type="ECO:0000256" key="7">
    <source>
        <dbReference type="PIRSR" id="PIRSR600821-52"/>
    </source>
</evidence>
<evidence type="ECO:0000256" key="2">
    <source>
        <dbReference type="ARBA" id="ARBA00001933"/>
    </source>
</evidence>
<sequence length="364" mass="39665">MARPLVAEINLKALRHNYQLACQQSARDQALAVIKADAYGHGAIQVAKALEDMAPAFAVAAIEEAETLVAAGIKQPIVLLEGFFSADELPLIHQRGYPLVIHSSWQVDALSLFFKQDNQDQINPLQIWLKVDTGMHRLGFAPDQAVQVHTLLKQQPWVKEIILTSHLACADDLNNPFTQQQLSTLFRLKNQLGTPVSLANSPATLGWPSACEGWLRPGIMLYGASPLKPGHPLGDQLQTVMTLKSRLISVRQIAAGEKVGYGGRFVAKKPTQIGVVACGYGDGYPRQAVDGTPVGVRGQVCQLAGRVSMDMMTVDLGNLDNPQPGDEVELWGPQIDVNEVANHCDTISYTLLTGLLPRVKRLYI</sequence>
<dbReference type="SMART" id="SM01005">
    <property type="entry name" value="Ala_racemase_C"/>
    <property type="match status" value="1"/>
</dbReference>
<dbReference type="PROSITE" id="PS00395">
    <property type="entry name" value="ALANINE_RACEMASE"/>
    <property type="match status" value="1"/>
</dbReference>
<evidence type="ECO:0000256" key="5">
    <source>
        <dbReference type="HAMAP-Rule" id="MF_01201"/>
    </source>
</evidence>
<comment type="cofactor">
    <cofactor evidence="2 5 6">
        <name>pyridoxal 5'-phosphate</name>
        <dbReference type="ChEBI" id="CHEBI:597326"/>
    </cofactor>
</comment>
<dbReference type="InterPro" id="IPR000821">
    <property type="entry name" value="Ala_racemase"/>
</dbReference>
<comment type="similarity">
    <text evidence="5">Belongs to the alanine racemase family.</text>
</comment>
<dbReference type="PANTHER" id="PTHR30511:SF0">
    <property type="entry name" value="ALANINE RACEMASE, CATABOLIC-RELATED"/>
    <property type="match status" value="1"/>
</dbReference>
<feature type="active site" description="Proton acceptor; specific for D-alanine" evidence="5">
    <location>
        <position position="35"/>
    </location>
</feature>
<dbReference type="GO" id="GO:0008784">
    <property type="term" value="F:alanine racemase activity"/>
    <property type="evidence" value="ECO:0007669"/>
    <property type="project" value="UniProtKB-UniRule"/>
</dbReference>
<dbReference type="InterPro" id="IPR020622">
    <property type="entry name" value="Ala_racemase_pyridoxalP-BS"/>
</dbReference>
<dbReference type="FunFam" id="3.20.20.10:FF:000002">
    <property type="entry name" value="Alanine racemase"/>
    <property type="match status" value="1"/>
</dbReference>
<dbReference type="EMBL" id="FOLH01000001">
    <property type="protein sequence ID" value="SFB89568.1"/>
    <property type="molecule type" value="Genomic_DNA"/>
</dbReference>
<dbReference type="CDD" id="cd06827">
    <property type="entry name" value="PLPDE_III_AR_proteobact"/>
    <property type="match status" value="1"/>
</dbReference>
<dbReference type="HAMAP" id="MF_01201">
    <property type="entry name" value="Ala_racemase"/>
    <property type="match status" value="1"/>
</dbReference>
<dbReference type="InterPro" id="IPR001608">
    <property type="entry name" value="Ala_racemase_N"/>
</dbReference>
<evidence type="ECO:0000313" key="9">
    <source>
        <dbReference type="EMBL" id="SFB89568.1"/>
    </source>
</evidence>
<dbReference type="RefSeq" id="WP_091959431.1">
    <property type="nucleotide sequence ID" value="NZ_FOLH01000001.1"/>
</dbReference>
<dbReference type="PRINTS" id="PR00992">
    <property type="entry name" value="ALARACEMASE"/>
</dbReference>
<dbReference type="Gene3D" id="3.20.20.10">
    <property type="entry name" value="Alanine racemase"/>
    <property type="match status" value="1"/>
</dbReference>
<keyword evidence="4 5" id="KW-0413">Isomerase</keyword>
<dbReference type="AlphaFoldDB" id="A0A1I1EVQ5"/>
<dbReference type="GO" id="GO:0030170">
    <property type="term" value="F:pyridoxal phosphate binding"/>
    <property type="evidence" value="ECO:0007669"/>
    <property type="project" value="UniProtKB-UniRule"/>
</dbReference>
<organism evidence="9 10">
    <name type="scientific">Marinospirillum celere</name>
    <dbReference type="NCBI Taxonomy" id="1122252"/>
    <lineage>
        <taxon>Bacteria</taxon>
        <taxon>Pseudomonadati</taxon>
        <taxon>Pseudomonadota</taxon>
        <taxon>Gammaproteobacteria</taxon>
        <taxon>Oceanospirillales</taxon>
        <taxon>Oceanospirillaceae</taxon>
        <taxon>Marinospirillum</taxon>
    </lineage>
</organism>
<protein>
    <recommendedName>
        <fullName evidence="5">Alanine racemase</fullName>
        <ecNumber evidence="5">5.1.1.1</ecNumber>
    </recommendedName>
</protein>
<comment type="function">
    <text evidence="5">Catalyzes the interconversion of L-alanine and D-alanine. May also act on other amino acids.</text>
</comment>
<dbReference type="PANTHER" id="PTHR30511">
    <property type="entry name" value="ALANINE RACEMASE"/>
    <property type="match status" value="1"/>
</dbReference>
<proteinExistence type="inferred from homology"/>
<dbReference type="Gene3D" id="2.40.37.10">
    <property type="entry name" value="Lyase, Ornithine Decarboxylase, Chain A, domain 1"/>
    <property type="match status" value="1"/>
</dbReference>
<evidence type="ECO:0000256" key="6">
    <source>
        <dbReference type="PIRSR" id="PIRSR600821-50"/>
    </source>
</evidence>
<accession>A0A1I1EVQ5</accession>
<evidence type="ECO:0000256" key="1">
    <source>
        <dbReference type="ARBA" id="ARBA00000316"/>
    </source>
</evidence>
<dbReference type="STRING" id="1122252.SAMN05660443_0789"/>
<dbReference type="InterPro" id="IPR029066">
    <property type="entry name" value="PLP-binding_barrel"/>
</dbReference>
<dbReference type="NCBIfam" id="TIGR00492">
    <property type="entry name" value="alr"/>
    <property type="match status" value="1"/>
</dbReference>
<evidence type="ECO:0000256" key="4">
    <source>
        <dbReference type="ARBA" id="ARBA00023235"/>
    </source>
</evidence>
<feature type="modified residue" description="N6-(pyridoxal phosphate)lysine" evidence="5 6">
    <location>
        <position position="35"/>
    </location>
</feature>
<dbReference type="OrthoDB" id="9813814at2"/>
<dbReference type="UniPathway" id="UPA00042">
    <property type="reaction ID" value="UER00497"/>
</dbReference>